<keyword evidence="4 7" id="KW-0812">Transmembrane</keyword>
<protein>
    <submittedName>
        <fullName evidence="9">TonB-dependent receptor</fullName>
    </submittedName>
</protein>
<gene>
    <name evidence="9" type="ORF">COR50_15130</name>
</gene>
<dbReference type="InterPro" id="IPR012910">
    <property type="entry name" value="Plug_dom"/>
</dbReference>
<dbReference type="InterPro" id="IPR036942">
    <property type="entry name" value="Beta-barrel_TonB_sf"/>
</dbReference>
<keyword evidence="3 7" id="KW-1134">Transmembrane beta strand</keyword>
<dbReference type="InterPro" id="IPR039426">
    <property type="entry name" value="TonB-dep_rcpt-like"/>
</dbReference>
<comment type="similarity">
    <text evidence="7">Belongs to the TonB-dependent receptor family.</text>
</comment>
<keyword evidence="2 7" id="KW-0813">Transport</keyword>
<dbReference type="InterPro" id="IPR037066">
    <property type="entry name" value="Plug_dom_sf"/>
</dbReference>
<feature type="domain" description="Secretin/TonB short N-terminal" evidence="8">
    <location>
        <begin position="51"/>
        <end position="102"/>
    </location>
</feature>
<proteinExistence type="inferred from homology"/>
<keyword evidence="10" id="KW-1185">Reference proteome</keyword>
<evidence type="ECO:0000313" key="10">
    <source>
        <dbReference type="Proteomes" id="UP000220133"/>
    </source>
</evidence>
<reference evidence="9 10" key="1">
    <citation type="submission" date="2017-10" db="EMBL/GenBank/DDBJ databases">
        <title>Paenichitinophaga pekingensis gen. nov., sp. nov., isolated from activated sludge.</title>
        <authorList>
            <person name="Jin D."/>
            <person name="Kong X."/>
            <person name="Deng Y."/>
            <person name="Bai Z."/>
        </authorList>
    </citation>
    <scope>NUCLEOTIDE SEQUENCE [LARGE SCALE GENOMIC DNA]</scope>
    <source>
        <strain evidence="9 10">13</strain>
    </source>
</reference>
<keyword evidence="9" id="KW-0675">Receptor</keyword>
<evidence type="ECO:0000256" key="6">
    <source>
        <dbReference type="ARBA" id="ARBA00023237"/>
    </source>
</evidence>
<dbReference type="RefSeq" id="WP_098194762.1">
    <property type="nucleotide sequence ID" value="NZ_CP023777.1"/>
</dbReference>
<evidence type="ECO:0000256" key="2">
    <source>
        <dbReference type="ARBA" id="ARBA00022448"/>
    </source>
</evidence>
<comment type="subcellular location">
    <subcellularLocation>
        <location evidence="1 7">Cell outer membrane</location>
        <topology evidence="1 7">Multi-pass membrane protein</topology>
    </subcellularLocation>
</comment>
<keyword evidence="6 7" id="KW-0998">Cell outer membrane</keyword>
<dbReference type="Gene3D" id="2.170.130.10">
    <property type="entry name" value="TonB-dependent receptor, plug domain"/>
    <property type="match status" value="1"/>
</dbReference>
<dbReference type="Gene3D" id="2.40.170.20">
    <property type="entry name" value="TonB-dependent receptor, beta-barrel domain"/>
    <property type="match status" value="1"/>
</dbReference>
<dbReference type="Pfam" id="PF07715">
    <property type="entry name" value="Plug"/>
    <property type="match status" value="1"/>
</dbReference>
<evidence type="ECO:0000259" key="8">
    <source>
        <dbReference type="SMART" id="SM00965"/>
    </source>
</evidence>
<dbReference type="InterPro" id="IPR008969">
    <property type="entry name" value="CarboxyPept-like_regulatory"/>
</dbReference>
<dbReference type="InterPro" id="IPR011662">
    <property type="entry name" value="Secretin/TonB_short_N"/>
</dbReference>
<dbReference type="PROSITE" id="PS52016">
    <property type="entry name" value="TONB_DEPENDENT_REC_3"/>
    <property type="match status" value="1"/>
</dbReference>
<dbReference type="Pfam" id="PF13715">
    <property type="entry name" value="CarbopepD_reg_2"/>
    <property type="match status" value="1"/>
</dbReference>
<dbReference type="AlphaFoldDB" id="A0A291QWQ0"/>
<evidence type="ECO:0000256" key="7">
    <source>
        <dbReference type="PROSITE-ProRule" id="PRU01360"/>
    </source>
</evidence>
<organism evidence="9 10">
    <name type="scientific">Chitinophaga caeni</name>
    <dbReference type="NCBI Taxonomy" id="2029983"/>
    <lineage>
        <taxon>Bacteria</taxon>
        <taxon>Pseudomonadati</taxon>
        <taxon>Bacteroidota</taxon>
        <taxon>Chitinophagia</taxon>
        <taxon>Chitinophagales</taxon>
        <taxon>Chitinophagaceae</taxon>
        <taxon>Chitinophaga</taxon>
    </lineage>
</organism>
<dbReference type="Proteomes" id="UP000220133">
    <property type="component" value="Chromosome"/>
</dbReference>
<dbReference type="SUPFAM" id="SSF49464">
    <property type="entry name" value="Carboxypeptidase regulatory domain-like"/>
    <property type="match status" value="1"/>
</dbReference>
<dbReference type="Gene3D" id="2.60.40.1120">
    <property type="entry name" value="Carboxypeptidase-like, regulatory domain"/>
    <property type="match status" value="1"/>
</dbReference>
<evidence type="ECO:0000313" key="9">
    <source>
        <dbReference type="EMBL" id="ATL48388.1"/>
    </source>
</evidence>
<sequence>MKCLYTVLLIVGGSIAVTAQSKKSLDGKVSLELDSVKISALVNAIERQQPVFFYYDSAGLSGINLSVHVKDKPLDEALSIAFDTSGLFFSADDDGHIFITVGQAISMNPGTTTLKPGGAAATLPGSALQTASPPTAGTFVPPARLSSEDNKLYTIGTASDHYGEGKATLSGYIRHNETGEGISGASITVEGTPLRVISDQYGYYVVTLPRGARVLHVSYLGMADTRRKLRVFGDGKLNVRMDNYVTALKEVRISGEKSSNVRSTVVGMQKVDIKTVKELPRLMGEADVVRVLQTLPGVTSVGEGSTGMNVRGGAVDQNLVMFDGATIFSPSHFFGFFSGFNAGVVKDAELYKSSIPARYGGRLSSVLEVVTREGNREKFSGSGGIGPLSGNLTLEGPIGKKTTFIAGGRSTYSDWALNLLDDDRYKNSSAAFYDLNAKITHRFNDRNTLYLSGYWSKDRFKLDGDTLYRYGNRNAVLKWKHFFNDRAFGLFSAGYDYYDFDMESDRSTVNDFRFRFNISQLHANYDLVYTLDNTHKLTAGLSATRYELQPGEYRAVGKGQALPRGVQGERGLDAAAYIGDLVKVSADLSIDLGLRFNYYSYLGPHDVYSYIPGAPREVNNITDTVTRSGNIKGYMGLEPRVALRYSLNGNTSIKLAYNRTRQNIHMLSNTTAISPLDTWKLSDEFIKPGTGDQLALGLYKNFRDNSIETSVEVYYKRIRHAVTYKNNAELFLNDHIETDIANANGRAYGIEFLVKKTSGKLNGWFAYTYSRTELQMDDPLVPEPINGGAYFPADYDKPHVVNLVANYKVSHRFSMSLLGNYSTGRPITLPVARYYYGGSYRVLYSNRNAHRVPGYFRTDFSVNIEGSHKRKKLAHSSFTLGVYNLTGRRNPYSVYYISEEGKVNGYKLSIFGSAIPFATYNFKF</sequence>
<dbReference type="SMART" id="SM00965">
    <property type="entry name" value="STN"/>
    <property type="match status" value="1"/>
</dbReference>
<evidence type="ECO:0000256" key="1">
    <source>
        <dbReference type="ARBA" id="ARBA00004571"/>
    </source>
</evidence>
<evidence type="ECO:0000256" key="5">
    <source>
        <dbReference type="ARBA" id="ARBA00023136"/>
    </source>
</evidence>
<evidence type="ECO:0000256" key="3">
    <source>
        <dbReference type="ARBA" id="ARBA00022452"/>
    </source>
</evidence>
<dbReference type="SUPFAM" id="SSF56935">
    <property type="entry name" value="Porins"/>
    <property type="match status" value="1"/>
</dbReference>
<accession>A0A291QWQ0</accession>
<evidence type="ECO:0000256" key="4">
    <source>
        <dbReference type="ARBA" id="ARBA00022692"/>
    </source>
</evidence>
<dbReference type="EMBL" id="CP023777">
    <property type="protein sequence ID" value="ATL48388.1"/>
    <property type="molecule type" value="Genomic_DNA"/>
</dbReference>
<name>A0A291QWQ0_9BACT</name>
<keyword evidence="5 7" id="KW-0472">Membrane</keyword>
<dbReference type="KEGG" id="cbae:COR50_15130"/>
<dbReference type="GO" id="GO:0009279">
    <property type="term" value="C:cell outer membrane"/>
    <property type="evidence" value="ECO:0007669"/>
    <property type="project" value="UniProtKB-SubCell"/>
</dbReference>
<dbReference type="OrthoDB" id="9803050at2"/>